<dbReference type="AlphaFoldDB" id="A0A7E4ZR60"/>
<evidence type="ECO:0000256" key="1">
    <source>
        <dbReference type="SAM" id="Phobius"/>
    </source>
</evidence>
<name>A0A7E4ZR60_PANRE</name>
<feature type="transmembrane region" description="Helical" evidence="1">
    <location>
        <begin position="6"/>
        <end position="32"/>
    </location>
</feature>
<feature type="transmembrane region" description="Helical" evidence="1">
    <location>
        <begin position="44"/>
        <end position="63"/>
    </location>
</feature>
<reference evidence="2" key="1">
    <citation type="journal article" date="2013" name="Genetics">
        <title>The draft genome and transcriptome of Panagrellus redivivus are shaped by the harsh demands of a free-living lifestyle.</title>
        <authorList>
            <person name="Srinivasan J."/>
            <person name="Dillman A.R."/>
            <person name="Macchietto M.G."/>
            <person name="Heikkinen L."/>
            <person name="Lakso M."/>
            <person name="Fracchia K.M."/>
            <person name="Antoshechkin I."/>
            <person name="Mortazavi A."/>
            <person name="Wong G."/>
            <person name="Sternberg P.W."/>
        </authorList>
    </citation>
    <scope>NUCLEOTIDE SEQUENCE [LARGE SCALE GENOMIC DNA]</scope>
    <source>
        <strain evidence="2">MT8872</strain>
    </source>
</reference>
<evidence type="ECO:0000313" key="3">
    <source>
        <dbReference type="WBParaSite" id="Pan_g1222.t1"/>
    </source>
</evidence>
<keyword evidence="1" id="KW-0472">Membrane</keyword>
<keyword evidence="1" id="KW-1133">Transmembrane helix</keyword>
<keyword evidence="1" id="KW-0812">Transmembrane</keyword>
<dbReference type="WBParaSite" id="Pan_g1222.t1">
    <property type="protein sequence ID" value="Pan_g1222.t1"/>
    <property type="gene ID" value="Pan_g1222"/>
</dbReference>
<accession>A0A7E4ZR60</accession>
<evidence type="ECO:0000313" key="2">
    <source>
        <dbReference type="Proteomes" id="UP000492821"/>
    </source>
</evidence>
<feature type="transmembrane region" description="Helical" evidence="1">
    <location>
        <begin position="75"/>
        <end position="99"/>
    </location>
</feature>
<keyword evidence="2" id="KW-1185">Reference proteome</keyword>
<protein>
    <submittedName>
        <fullName evidence="3">ABC transporter permease</fullName>
    </submittedName>
</protein>
<proteinExistence type="predicted"/>
<organism evidence="2 3">
    <name type="scientific">Panagrellus redivivus</name>
    <name type="common">Microworm</name>
    <dbReference type="NCBI Taxonomy" id="6233"/>
    <lineage>
        <taxon>Eukaryota</taxon>
        <taxon>Metazoa</taxon>
        <taxon>Ecdysozoa</taxon>
        <taxon>Nematoda</taxon>
        <taxon>Chromadorea</taxon>
        <taxon>Rhabditida</taxon>
        <taxon>Tylenchina</taxon>
        <taxon>Panagrolaimomorpha</taxon>
        <taxon>Panagrolaimoidea</taxon>
        <taxon>Panagrolaimidae</taxon>
        <taxon>Panagrellus</taxon>
    </lineage>
</organism>
<dbReference type="Proteomes" id="UP000492821">
    <property type="component" value="Unassembled WGS sequence"/>
</dbReference>
<sequence length="110" mass="12030">MCHPVIPLLVALVYPLTLLPFASMVIVVLALLGRREMVVNTMPFLPLASTVVAVFLLLTTDVATVDVHVKRVRRIVMYPLAMLPFASTFVRGISTLLAADVVTKDVNIKT</sequence>
<reference evidence="3" key="2">
    <citation type="submission" date="2020-10" db="UniProtKB">
        <authorList>
            <consortium name="WormBaseParasite"/>
        </authorList>
    </citation>
    <scope>IDENTIFICATION</scope>
</reference>